<feature type="disulfide bond" evidence="9">
    <location>
        <begin position="381"/>
        <end position="391"/>
    </location>
</feature>
<comment type="caution">
    <text evidence="11">The sequence shown here is derived from an EMBL/GenBank/DDBJ whole genome shotgun (WGS) entry which is preliminary data.</text>
</comment>
<protein>
    <recommendedName>
        <fullName evidence="10">SRCR domain-containing protein</fullName>
    </recommendedName>
</protein>
<evidence type="ECO:0000256" key="8">
    <source>
        <dbReference type="ARBA" id="ARBA00023180"/>
    </source>
</evidence>
<dbReference type="PRINTS" id="PR00258">
    <property type="entry name" value="SPERACTRCPTR"/>
</dbReference>
<feature type="domain" description="SRCR" evidence="10">
    <location>
        <begin position="204"/>
        <end position="307"/>
    </location>
</feature>
<proteinExistence type="predicted"/>
<keyword evidence="5" id="KW-1133">Transmembrane helix</keyword>
<feature type="domain" description="SRCR" evidence="10">
    <location>
        <begin position="19"/>
        <end position="118"/>
    </location>
</feature>
<evidence type="ECO:0000313" key="12">
    <source>
        <dbReference type="Proteomes" id="UP000828390"/>
    </source>
</evidence>
<evidence type="ECO:0000256" key="6">
    <source>
        <dbReference type="ARBA" id="ARBA00023136"/>
    </source>
</evidence>
<dbReference type="Pfam" id="PF00530">
    <property type="entry name" value="SRCR"/>
    <property type="match status" value="5"/>
</dbReference>
<evidence type="ECO:0000259" key="10">
    <source>
        <dbReference type="PROSITE" id="PS50287"/>
    </source>
</evidence>
<organism evidence="11 12">
    <name type="scientific">Dreissena polymorpha</name>
    <name type="common">Zebra mussel</name>
    <name type="synonym">Mytilus polymorpha</name>
    <dbReference type="NCBI Taxonomy" id="45954"/>
    <lineage>
        <taxon>Eukaryota</taxon>
        <taxon>Metazoa</taxon>
        <taxon>Spiralia</taxon>
        <taxon>Lophotrochozoa</taxon>
        <taxon>Mollusca</taxon>
        <taxon>Bivalvia</taxon>
        <taxon>Autobranchia</taxon>
        <taxon>Heteroconchia</taxon>
        <taxon>Euheterodonta</taxon>
        <taxon>Imparidentia</taxon>
        <taxon>Neoheterodontei</taxon>
        <taxon>Myida</taxon>
        <taxon>Dreissenoidea</taxon>
        <taxon>Dreissenidae</taxon>
        <taxon>Dreissena</taxon>
    </lineage>
</organism>
<evidence type="ECO:0000256" key="7">
    <source>
        <dbReference type="ARBA" id="ARBA00023157"/>
    </source>
</evidence>
<keyword evidence="3" id="KW-0732">Signal</keyword>
<evidence type="ECO:0000256" key="4">
    <source>
        <dbReference type="ARBA" id="ARBA00022737"/>
    </source>
</evidence>
<dbReference type="AlphaFoldDB" id="A0A9D4LQV3"/>
<keyword evidence="7 9" id="KW-1015">Disulfide bond</keyword>
<feature type="disulfide bond" evidence="9">
    <location>
        <begin position="491"/>
        <end position="501"/>
    </location>
</feature>
<feature type="domain" description="SRCR" evidence="10">
    <location>
        <begin position="312"/>
        <end position="412"/>
    </location>
</feature>
<accession>A0A9D4LQV3</accession>
<dbReference type="Proteomes" id="UP000828390">
    <property type="component" value="Unassembled WGS sequence"/>
</dbReference>
<dbReference type="EMBL" id="JAIWYP010000002">
    <property type="protein sequence ID" value="KAH3862068.1"/>
    <property type="molecule type" value="Genomic_DNA"/>
</dbReference>
<evidence type="ECO:0000256" key="9">
    <source>
        <dbReference type="PROSITE-ProRule" id="PRU00196"/>
    </source>
</evidence>
<keyword evidence="12" id="KW-1185">Reference proteome</keyword>
<dbReference type="PROSITE" id="PS00420">
    <property type="entry name" value="SRCR_1"/>
    <property type="match status" value="2"/>
</dbReference>
<feature type="domain" description="SRCR" evidence="10">
    <location>
        <begin position="418"/>
        <end position="521"/>
    </location>
</feature>
<name>A0A9D4LQV3_DREPO</name>
<evidence type="ECO:0000256" key="1">
    <source>
        <dbReference type="ARBA" id="ARBA00004167"/>
    </source>
</evidence>
<comment type="subcellular location">
    <subcellularLocation>
        <location evidence="1">Membrane</location>
        <topology evidence="1">Single-pass membrane protein</topology>
    </subcellularLocation>
</comment>
<dbReference type="FunFam" id="3.10.250.10:FF:000016">
    <property type="entry name" value="Scavenger receptor cysteine-rich protein type 12"/>
    <property type="match status" value="2"/>
</dbReference>
<keyword evidence="6" id="KW-0472">Membrane</keyword>
<evidence type="ECO:0000256" key="2">
    <source>
        <dbReference type="ARBA" id="ARBA00022692"/>
    </source>
</evidence>
<dbReference type="SMART" id="SM00202">
    <property type="entry name" value="SR"/>
    <property type="match status" value="5"/>
</dbReference>
<feature type="disulfide bond" evidence="9">
    <location>
        <begin position="275"/>
        <end position="285"/>
    </location>
</feature>
<gene>
    <name evidence="11" type="ORF">DPMN_025027</name>
</gene>
<keyword evidence="4" id="KW-0677">Repeat</keyword>
<sequence>MAFVIGVIKLKIETSGSFIRIQDGDTAHSGRVEIYSKGDWHPICSYGFDARAANIVCGMLGINNTGIAKAYTSSVYGHGTGTLLTSYIRCQGSETNLMDCSVSFDTCSQKEAAGVQCDSTRIRLVNGPTNTSGRVEILHGGTWGTICGSSSLDARSVKVMCRMLGIDNPNAFGYANAWYGEGETFPILRSSYDVGLNCDAKTPIRLIDGGTELSGRLEILRNGYWGTVGSTGFDKHDLQVVCRMLGVAITSNSFFMTNGYYGQGTGDVLAKDLTCQGGEVDIGLCGGNWWPRTVPGDHSQDVGVNCDGVIPMRINGDSNSTGLVEVLHNGDYGTVCSTNFDRLDLIVVCRMLGFDNIPKSAYWYVTPGIGLGEIVVSGLACNGIESGIGHCGGTWPAVTSCTHDNDVYVNCAGVPETVRLVDGKTNYSGRVEFYHVGEWGTICDSSFDRPDAVVICRILGFPHPERAVAHRSAHFGAAQSHVPIVMTELHCNGLEKTLGQCNPTWTSSSCSHTQDIGVDCCPNCQAAIIG</sequence>
<keyword evidence="8" id="KW-0325">Glycoprotein</keyword>
<feature type="disulfide bond" evidence="9">
    <location>
        <begin position="90"/>
        <end position="100"/>
    </location>
</feature>
<comment type="caution">
    <text evidence="9">Lacks conserved residue(s) required for the propagation of feature annotation.</text>
</comment>
<dbReference type="GO" id="GO:0016020">
    <property type="term" value="C:membrane"/>
    <property type="evidence" value="ECO:0007669"/>
    <property type="project" value="UniProtKB-SubCell"/>
</dbReference>
<evidence type="ECO:0000313" key="11">
    <source>
        <dbReference type="EMBL" id="KAH3862068.1"/>
    </source>
</evidence>
<evidence type="ECO:0000256" key="5">
    <source>
        <dbReference type="ARBA" id="ARBA00022989"/>
    </source>
</evidence>
<dbReference type="FunFam" id="3.10.250.10:FF:000009">
    <property type="entry name" value="WC1"/>
    <property type="match status" value="1"/>
</dbReference>
<dbReference type="SUPFAM" id="SSF56487">
    <property type="entry name" value="SRCR-like"/>
    <property type="match status" value="5"/>
</dbReference>
<reference evidence="11" key="1">
    <citation type="journal article" date="2019" name="bioRxiv">
        <title>The Genome of the Zebra Mussel, Dreissena polymorpha: A Resource for Invasive Species Research.</title>
        <authorList>
            <person name="McCartney M.A."/>
            <person name="Auch B."/>
            <person name="Kono T."/>
            <person name="Mallez S."/>
            <person name="Zhang Y."/>
            <person name="Obille A."/>
            <person name="Becker A."/>
            <person name="Abrahante J.E."/>
            <person name="Garbe J."/>
            <person name="Badalamenti J.P."/>
            <person name="Herman A."/>
            <person name="Mangelson H."/>
            <person name="Liachko I."/>
            <person name="Sullivan S."/>
            <person name="Sone E.D."/>
            <person name="Koren S."/>
            <person name="Silverstein K.A.T."/>
            <person name="Beckman K.B."/>
            <person name="Gohl D.M."/>
        </authorList>
    </citation>
    <scope>NUCLEOTIDE SEQUENCE</scope>
    <source>
        <strain evidence="11">Duluth1</strain>
        <tissue evidence="11">Whole animal</tissue>
    </source>
</reference>
<dbReference type="Gene3D" id="3.10.250.10">
    <property type="entry name" value="SRCR-like domain"/>
    <property type="match status" value="5"/>
</dbReference>
<keyword evidence="2" id="KW-0812">Transmembrane</keyword>
<feature type="domain" description="SRCR" evidence="10">
    <location>
        <begin position="122"/>
        <end position="165"/>
    </location>
</feature>
<dbReference type="PANTHER" id="PTHR48071:SF18">
    <property type="entry name" value="DELETED IN MALIGNANT BRAIN TUMORS 1 PROTEIN-RELATED"/>
    <property type="match status" value="1"/>
</dbReference>
<reference evidence="11" key="2">
    <citation type="submission" date="2020-11" db="EMBL/GenBank/DDBJ databases">
        <authorList>
            <person name="McCartney M.A."/>
            <person name="Auch B."/>
            <person name="Kono T."/>
            <person name="Mallez S."/>
            <person name="Becker A."/>
            <person name="Gohl D.M."/>
            <person name="Silverstein K.A.T."/>
            <person name="Koren S."/>
            <person name="Bechman K.B."/>
            <person name="Herman A."/>
            <person name="Abrahante J.E."/>
            <person name="Garbe J."/>
        </authorList>
    </citation>
    <scope>NUCLEOTIDE SEQUENCE</scope>
    <source>
        <strain evidence="11">Duluth1</strain>
        <tissue evidence="11">Whole animal</tissue>
    </source>
</reference>
<evidence type="ECO:0000256" key="3">
    <source>
        <dbReference type="ARBA" id="ARBA00022729"/>
    </source>
</evidence>
<dbReference type="InterPro" id="IPR036772">
    <property type="entry name" value="SRCR-like_dom_sf"/>
</dbReference>
<dbReference type="PROSITE" id="PS50287">
    <property type="entry name" value="SRCR_2"/>
    <property type="match status" value="5"/>
</dbReference>
<dbReference type="InterPro" id="IPR001190">
    <property type="entry name" value="SRCR"/>
</dbReference>
<dbReference type="PANTHER" id="PTHR48071">
    <property type="entry name" value="SRCR DOMAIN-CONTAINING PROTEIN"/>
    <property type="match status" value="1"/>
</dbReference>